<comment type="caution">
    <text evidence="6">The sequence shown here is derived from an EMBL/GenBank/DDBJ whole genome shotgun (WGS) entry which is preliminary data.</text>
</comment>
<keyword evidence="2 4" id="KW-0863">Zinc-finger</keyword>
<dbReference type="AlphaFoldDB" id="A0ABC8T8D8"/>
<evidence type="ECO:0000256" key="1">
    <source>
        <dbReference type="ARBA" id="ARBA00022723"/>
    </source>
</evidence>
<evidence type="ECO:0000313" key="6">
    <source>
        <dbReference type="EMBL" id="CAK9165677.1"/>
    </source>
</evidence>
<evidence type="ECO:0000256" key="2">
    <source>
        <dbReference type="ARBA" id="ARBA00022771"/>
    </source>
</evidence>
<keyword evidence="1" id="KW-0479">Metal-binding</keyword>
<sequence>MAVEAQHLSLLSPQLLSNREMMNGFGANENTYGSPIGFGVPPLSETLQPMYGSIIADLVPAKTADSGLTYNLPVPRKRPRDSINPLLSFPNVQNQNLANRRGSFTFLGEDISLQIQQQQLDIDRFITRHMEKVKMDYGERRRRYSRRVIAAMEEGMMEKLRTKEEEIEKIGKLNWALEEKVKSLFIENQIWRELAQANEATANALRNNLEQVLAHAQDTQLLRNSGLAKAPALVHDDAQSCCGSNFGDDDDEWRTLAESRGEREVVRGNHRRNNGGDSAATRNNSINGSNKWCRKCGKQESCVLILPCRHLCLCTVCGSSLHTCPICKSTKTASLHVILSSS</sequence>
<dbReference type="PROSITE" id="PS50089">
    <property type="entry name" value="ZF_RING_2"/>
    <property type="match status" value="1"/>
</dbReference>
<dbReference type="PANTHER" id="PTHR42647">
    <property type="entry name" value="SBP (S-RIBONUCLEASE BINDING PROTEIN) FAMILY PROTEIN"/>
    <property type="match status" value="1"/>
</dbReference>
<keyword evidence="3" id="KW-0862">Zinc</keyword>
<organism evidence="6 7">
    <name type="scientific">Ilex paraguariensis</name>
    <name type="common">yerba mate</name>
    <dbReference type="NCBI Taxonomy" id="185542"/>
    <lineage>
        <taxon>Eukaryota</taxon>
        <taxon>Viridiplantae</taxon>
        <taxon>Streptophyta</taxon>
        <taxon>Embryophyta</taxon>
        <taxon>Tracheophyta</taxon>
        <taxon>Spermatophyta</taxon>
        <taxon>Magnoliopsida</taxon>
        <taxon>eudicotyledons</taxon>
        <taxon>Gunneridae</taxon>
        <taxon>Pentapetalae</taxon>
        <taxon>asterids</taxon>
        <taxon>campanulids</taxon>
        <taxon>Aquifoliales</taxon>
        <taxon>Aquifoliaceae</taxon>
        <taxon>Ilex</taxon>
    </lineage>
</organism>
<dbReference type="EMBL" id="CAUOFW020004436">
    <property type="protein sequence ID" value="CAK9165677.1"/>
    <property type="molecule type" value="Genomic_DNA"/>
</dbReference>
<reference evidence="6 7" key="1">
    <citation type="submission" date="2024-02" db="EMBL/GenBank/DDBJ databases">
        <authorList>
            <person name="Vignale AGUSTIN F."/>
            <person name="Sosa J E."/>
            <person name="Modenutti C."/>
        </authorList>
    </citation>
    <scope>NUCLEOTIDE SEQUENCE [LARGE SCALE GENOMIC DNA]</scope>
</reference>
<dbReference type="Gene3D" id="3.30.40.10">
    <property type="entry name" value="Zinc/RING finger domain, C3HC4 (zinc finger)"/>
    <property type="match status" value="1"/>
</dbReference>
<dbReference type="Pfam" id="PF13920">
    <property type="entry name" value="zf-C3HC4_3"/>
    <property type="match status" value="1"/>
</dbReference>
<evidence type="ECO:0000313" key="7">
    <source>
        <dbReference type="Proteomes" id="UP001642360"/>
    </source>
</evidence>
<evidence type="ECO:0000256" key="4">
    <source>
        <dbReference type="PROSITE-ProRule" id="PRU00175"/>
    </source>
</evidence>
<evidence type="ECO:0000256" key="3">
    <source>
        <dbReference type="ARBA" id="ARBA00022833"/>
    </source>
</evidence>
<proteinExistence type="predicted"/>
<dbReference type="Proteomes" id="UP001642360">
    <property type="component" value="Unassembled WGS sequence"/>
</dbReference>
<protein>
    <recommendedName>
        <fullName evidence="5">RING-type domain-containing protein</fullName>
    </recommendedName>
</protein>
<feature type="domain" description="RING-type" evidence="5">
    <location>
        <begin position="293"/>
        <end position="328"/>
    </location>
</feature>
<dbReference type="GO" id="GO:0008270">
    <property type="term" value="F:zinc ion binding"/>
    <property type="evidence" value="ECO:0007669"/>
    <property type="project" value="UniProtKB-KW"/>
</dbReference>
<dbReference type="PANTHER" id="PTHR42647:SF12">
    <property type="entry name" value="BOI-RELATED E3 UBIQUITIN-PROTEIN LIGASE 2-RELATED"/>
    <property type="match status" value="1"/>
</dbReference>
<keyword evidence="7" id="KW-1185">Reference proteome</keyword>
<dbReference type="CDD" id="cd16649">
    <property type="entry name" value="mRING-HC-C3HC5_CGRF1-like"/>
    <property type="match status" value="1"/>
</dbReference>
<accession>A0ABC8T8D8</accession>
<gene>
    <name evidence="6" type="ORF">ILEXP_LOCUS34848</name>
</gene>
<dbReference type="InterPro" id="IPR013083">
    <property type="entry name" value="Znf_RING/FYVE/PHD"/>
</dbReference>
<dbReference type="InterPro" id="IPR001841">
    <property type="entry name" value="Znf_RING"/>
</dbReference>
<name>A0ABC8T8D8_9AQUA</name>
<evidence type="ECO:0000259" key="5">
    <source>
        <dbReference type="PROSITE" id="PS50089"/>
    </source>
</evidence>